<organism evidence="1 2">
    <name type="scientific">Meishania litoralis</name>
    <dbReference type="NCBI Taxonomy" id="3434685"/>
    <lineage>
        <taxon>Bacteria</taxon>
        <taxon>Pseudomonadati</taxon>
        <taxon>Bacteroidota</taxon>
        <taxon>Flavobacteriia</taxon>
        <taxon>Flavobacteriales</taxon>
        <taxon>Flavobacteriaceae</taxon>
        <taxon>Meishania</taxon>
    </lineage>
</organism>
<reference evidence="1" key="1">
    <citation type="submission" date="2024-09" db="EMBL/GenBank/DDBJ databases">
        <authorList>
            <person name="Liu J."/>
        </authorList>
    </citation>
    <scope>NUCLEOTIDE SEQUENCE</scope>
    <source>
        <strain evidence="1">NBU2967</strain>
    </source>
</reference>
<gene>
    <name evidence="1" type="ORF">ACEZ3G_06710</name>
</gene>
<evidence type="ECO:0000313" key="1">
    <source>
        <dbReference type="EMBL" id="MFH6603158.1"/>
    </source>
</evidence>
<protein>
    <submittedName>
        <fullName evidence="1">HPr family phosphocarrier protein</fullName>
    </submittedName>
</protein>
<sequence length="87" mass="9359">MVKETVTITDEIGFHARTASLFAKKASGFESEVKVTFNGKTINGKSMLAIMTLGVKSDATVEITTNGTDESKAMKALIELVKNNFNS</sequence>
<accession>A0ACC7LI67</accession>
<name>A0ACC7LI67_9FLAO</name>
<keyword evidence="2" id="KW-1185">Reference proteome</keyword>
<comment type="caution">
    <text evidence="1">The sequence shown here is derived from an EMBL/GenBank/DDBJ whole genome shotgun (WGS) entry which is preliminary data.</text>
</comment>
<evidence type="ECO:0000313" key="2">
    <source>
        <dbReference type="Proteomes" id="UP001595191"/>
    </source>
</evidence>
<proteinExistence type="predicted"/>
<dbReference type="Proteomes" id="UP001595191">
    <property type="component" value="Unassembled WGS sequence"/>
</dbReference>
<dbReference type="EMBL" id="JBHFPV010000001">
    <property type="protein sequence ID" value="MFH6603158.1"/>
    <property type="molecule type" value="Genomic_DNA"/>
</dbReference>